<comment type="caution">
    <text evidence="2">The sequence shown here is derived from an EMBL/GenBank/DDBJ whole genome shotgun (WGS) entry which is preliminary data.</text>
</comment>
<protein>
    <submittedName>
        <fullName evidence="2">Protein phosphatase 2C domain-containing protein</fullName>
    </submittedName>
</protein>
<evidence type="ECO:0000259" key="1">
    <source>
        <dbReference type="PROSITE" id="PS51746"/>
    </source>
</evidence>
<dbReference type="CDD" id="cd00143">
    <property type="entry name" value="PP2Cc"/>
    <property type="match status" value="1"/>
</dbReference>
<organism evidence="2 3">
    <name type="scientific">Cellulomonas fengjieae</name>
    <dbReference type="NCBI Taxonomy" id="2819978"/>
    <lineage>
        <taxon>Bacteria</taxon>
        <taxon>Bacillati</taxon>
        <taxon>Actinomycetota</taxon>
        <taxon>Actinomycetes</taxon>
        <taxon>Micrococcales</taxon>
        <taxon>Cellulomonadaceae</taxon>
        <taxon>Cellulomonas</taxon>
    </lineage>
</organism>
<gene>
    <name evidence="2" type="ORF">J4035_01820</name>
</gene>
<dbReference type="Pfam" id="PF13672">
    <property type="entry name" value="PP2C_2"/>
    <property type="match status" value="1"/>
</dbReference>
<sequence>MTCSACGTVAEPESRFCEHCGTPLGGTAPPAPAPAPAAVVEAPEEPTVPVCRACGGTIAADGYCEHCGEPAVNERDHWSELPSPLVGGVCDRGRRHTRNEDAMALGVVGTTAVLVVCDGVSTVPDSDIASLAAARAARDVLSTDAPQTVPSWSALLVGAAASADTAITEAIGGDMAGRAEPPSCTFVAAVVDGPTVVAGWLGDSRVYWLPDEGQALQVSVDDSAANEMIARGVPRATAEASREGHAITRWLGPDAQTVVPSTATTRAQGPGWVLVCSDGLWNYCSEADDVADLVHRTVAQVGTAPDAVAAELVRWANAQGGHDNITAALARVAVAIDTVQTDEA</sequence>
<dbReference type="PROSITE" id="PS51746">
    <property type="entry name" value="PPM_2"/>
    <property type="match status" value="1"/>
</dbReference>
<dbReference type="Proteomes" id="UP000678317">
    <property type="component" value="Unassembled WGS sequence"/>
</dbReference>
<dbReference type="Gene3D" id="3.60.40.10">
    <property type="entry name" value="PPM-type phosphatase domain"/>
    <property type="match status" value="1"/>
</dbReference>
<feature type="domain" description="PPM-type phosphatase" evidence="1">
    <location>
        <begin position="85"/>
        <end position="332"/>
    </location>
</feature>
<dbReference type="EMBL" id="JAGFBM010000001">
    <property type="protein sequence ID" value="MBO3083362.1"/>
    <property type="molecule type" value="Genomic_DNA"/>
</dbReference>
<dbReference type="InterPro" id="IPR001932">
    <property type="entry name" value="PPM-type_phosphatase-like_dom"/>
</dbReference>
<dbReference type="SUPFAM" id="SSF81606">
    <property type="entry name" value="PP2C-like"/>
    <property type="match status" value="1"/>
</dbReference>
<accession>A0ABS3SC95</accession>
<name>A0ABS3SC95_9CELL</name>
<reference evidence="2 3" key="1">
    <citation type="submission" date="2021-03" db="EMBL/GenBank/DDBJ databases">
        <title>novel species in genus Cellulomonas.</title>
        <authorList>
            <person name="Zhang G."/>
        </authorList>
    </citation>
    <scope>NUCLEOTIDE SEQUENCE [LARGE SCALE GENOMIC DNA]</scope>
    <source>
        <strain evidence="3">zg-ZUI188</strain>
    </source>
</reference>
<dbReference type="SMART" id="SM00332">
    <property type="entry name" value="PP2Cc"/>
    <property type="match status" value="1"/>
</dbReference>
<evidence type="ECO:0000313" key="3">
    <source>
        <dbReference type="Proteomes" id="UP000678317"/>
    </source>
</evidence>
<evidence type="ECO:0000313" key="2">
    <source>
        <dbReference type="EMBL" id="MBO3083362.1"/>
    </source>
</evidence>
<dbReference type="InterPro" id="IPR036457">
    <property type="entry name" value="PPM-type-like_dom_sf"/>
</dbReference>
<keyword evidence="3" id="KW-1185">Reference proteome</keyword>
<proteinExistence type="predicted"/>